<name>A0A0D8BDL4_9ACTN</name>
<dbReference type="SUPFAM" id="SSF51621">
    <property type="entry name" value="Phosphoenolpyruvate/pyruvate domain"/>
    <property type="match status" value="1"/>
</dbReference>
<dbReference type="Gene3D" id="3.20.20.60">
    <property type="entry name" value="Phosphoenolpyruvate-binding domains"/>
    <property type="match status" value="1"/>
</dbReference>
<dbReference type="AlphaFoldDB" id="A0A0D8BDL4"/>
<dbReference type="CDD" id="cd00377">
    <property type="entry name" value="ICL_PEPM"/>
    <property type="match status" value="1"/>
</dbReference>
<reference evidence="2" key="1">
    <citation type="submission" date="2015-02" db="EMBL/GenBank/DDBJ databases">
        <title>Draft Genome of Frankia sp. CpI1-S.</title>
        <authorList>
            <person name="Oshone R.T."/>
            <person name="Ngom M."/>
            <person name="Ghodhbane-Gtari F."/>
            <person name="Gtari M."/>
            <person name="Morris K."/>
            <person name="Thomas K."/>
            <person name="Sen A."/>
            <person name="Tisa L.S."/>
        </authorList>
    </citation>
    <scope>NUCLEOTIDE SEQUENCE [LARGE SCALE GENOMIC DNA]</scope>
    <source>
        <strain evidence="2">CpI1-S</strain>
    </source>
</reference>
<evidence type="ECO:0000313" key="1">
    <source>
        <dbReference type="EMBL" id="KJE21487.1"/>
    </source>
</evidence>
<dbReference type="GO" id="GO:0003824">
    <property type="term" value="F:catalytic activity"/>
    <property type="evidence" value="ECO:0007669"/>
    <property type="project" value="InterPro"/>
</dbReference>
<dbReference type="PANTHER" id="PTHR42905">
    <property type="entry name" value="PHOSPHOENOLPYRUVATE CARBOXYLASE"/>
    <property type="match status" value="1"/>
</dbReference>
<keyword evidence="2" id="KW-1185">Reference proteome</keyword>
<dbReference type="InterPro" id="IPR039556">
    <property type="entry name" value="ICL/PEPM"/>
</dbReference>
<dbReference type="OrthoDB" id="9780430at2"/>
<comment type="caution">
    <text evidence="1">The sequence shown here is derived from an EMBL/GenBank/DDBJ whole genome shotgun (WGS) entry which is preliminary data.</text>
</comment>
<protein>
    <submittedName>
        <fullName evidence="1">PEP phosphonomutase-like enzyme</fullName>
    </submittedName>
</protein>
<reference evidence="1 2" key="2">
    <citation type="journal article" date="2016" name="Genome Announc.">
        <title>Permanent Draft Genome Sequences for Two Variants of Frankia sp. Strain CpI1, the First Frankia Strain Isolated from Root Nodules of Comptonia peregrina.</title>
        <authorList>
            <person name="Oshone R."/>
            <person name="Hurst S.G.IV."/>
            <person name="Abebe-Akele F."/>
            <person name="Simpson S."/>
            <person name="Morris K."/>
            <person name="Thomas W.K."/>
            <person name="Tisa L.S."/>
        </authorList>
    </citation>
    <scope>NUCLEOTIDE SEQUENCE [LARGE SCALE GENOMIC DNA]</scope>
    <source>
        <strain evidence="2">CpI1-S</strain>
    </source>
</reference>
<dbReference type="InterPro" id="IPR015813">
    <property type="entry name" value="Pyrv/PenolPyrv_kinase-like_dom"/>
</dbReference>
<proteinExistence type="predicted"/>
<gene>
    <name evidence="1" type="ORF">FF36_04174</name>
</gene>
<dbReference type="RefSeq" id="WP_044886730.1">
    <property type="nucleotide sequence ID" value="NZ_JYFN01000036.1"/>
</dbReference>
<dbReference type="EMBL" id="JYFN01000036">
    <property type="protein sequence ID" value="KJE21487.1"/>
    <property type="molecule type" value="Genomic_DNA"/>
</dbReference>
<evidence type="ECO:0000313" key="2">
    <source>
        <dbReference type="Proteomes" id="UP000032545"/>
    </source>
</evidence>
<dbReference type="InterPro" id="IPR040442">
    <property type="entry name" value="Pyrv_kinase-like_dom_sf"/>
</dbReference>
<dbReference type="Proteomes" id="UP000032545">
    <property type="component" value="Unassembled WGS sequence"/>
</dbReference>
<sequence>MTASTTAARTERFRGLHHPGAPLIMPNAWDAGTARVLAAVGCLAVGTTSSGFAGTLGRPDRSVTRDEALGHAAALAAAVEVPVSADLENGYGAEPADVAATVRAAVDAGLAGCSIEDFTGDPQGSIHEVGLATERIAAAVEAAAGRLVLTARAENHLHGRDDLADTIDRLQRYQQAGADVLYAPGLRRAADIRSLLAELDRPVNVLLMPGGPGVAELAELGAARISTGGALAFAALGALGRSVRELLDGAAPSFWPDAGAGRELVRAW</sequence>
<dbReference type="PANTHER" id="PTHR42905:SF16">
    <property type="entry name" value="CARBOXYPHOSPHONOENOLPYRUVATE PHOSPHONOMUTASE-LIKE PROTEIN (AFU_ORTHOLOGUE AFUA_5G07230)"/>
    <property type="match status" value="1"/>
</dbReference>
<dbReference type="PATRIC" id="fig|1502723.3.peg.3888"/>
<organism evidence="1 2">
    <name type="scientific">Frankia torreyi</name>
    <dbReference type="NCBI Taxonomy" id="1856"/>
    <lineage>
        <taxon>Bacteria</taxon>
        <taxon>Bacillati</taxon>
        <taxon>Actinomycetota</taxon>
        <taxon>Actinomycetes</taxon>
        <taxon>Frankiales</taxon>
        <taxon>Frankiaceae</taxon>
        <taxon>Frankia</taxon>
    </lineage>
</organism>
<accession>A0A0D8BDL4</accession>
<dbReference type="Pfam" id="PF13714">
    <property type="entry name" value="PEP_mutase"/>
    <property type="match status" value="1"/>
</dbReference>